<gene>
    <name evidence="4" type="ORF">IPN75_03165</name>
</gene>
<feature type="domain" description="eCIS core" evidence="3">
    <location>
        <begin position="106"/>
        <end position="181"/>
    </location>
</feature>
<dbReference type="InterPro" id="IPR025295">
    <property type="entry name" value="eCIS_core_dom"/>
</dbReference>
<evidence type="ECO:0000313" key="4">
    <source>
        <dbReference type="EMBL" id="MBK8889450.1"/>
    </source>
</evidence>
<organism evidence="4 5">
    <name type="scientific">Candidatus Dechloromonas phosphorivorans</name>
    <dbReference type="NCBI Taxonomy" id="2899244"/>
    <lineage>
        <taxon>Bacteria</taxon>
        <taxon>Pseudomonadati</taxon>
        <taxon>Pseudomonadota</taxon>
        <taxon>Betaproteobacteria</taxon>
        <taxon>Rhodocyclales</taxon>
        <taxon>Azonexaceae</taxon>
        <taxon>Dechloromonas</taxon>
    </lineage>
</organism>
<feature type="transmembrane region" description="Helical" evidence="2">
    <location>
        <begin position="699"/>
        <end position="717"/>
    </location>
</feature>
<dbReference type="Pfam" id="PF13699">
    <property type="entry name" value="eCIS_core"/>
    <property type="match status" value="1"/>
</dbReference>
<dbReference type="Proteomes" id="UP000808146">
    <property type="component" value="Unassembled WGS sequence"/>
</dbReference>
<evidence type="ECO:0000259" key="3">
    <source>
        <dbReference type="Pfam" id="PF13699"/>
    </source>
</evidence>
<dbReference type="AlphaFoldDB" id="A0A9D7LKF1"/>
<keyword evidence="2" id="KW-0812">Transmembrane</keyword>
<feature type="transmembrane region" description="Helical" evidence="2">
    <location>
        <begin position="639"/>
        <end position="658"/>
    </location>
</feature>
<reference evidence="4" key="1">
    <citation type="submission" date="2020-10" db="EMBL/GenBank/DDBJ databases">
        <title>Connecting structure to function with the recovery of over 1000 high-quality activated sludge metagenome-assembled genomes encoding full-length rRNA genes using long-read sequencing.</title>
        <authorList>
            <person name="Singleton C.M."/>
            <person name="Petriglieri F."/>
            <person name="Kristensen J.M."/>
            <person name="Kirkegaard R.H."/>
            <person name="Michaelsen T.Y."/>
            <person name="Andersen M.H."/>
            <person name="Karst S.M."/>
            <person name="Dueholm M.S."/>
            <person name="Nielsen P.H."/>
            <person name="Albertsen M."/>
        </authorList>
    </citation>
    <scope>NUCLEOTIDE SEQUENCE</scope>
    <source>
        <strain evidence="4">OdNE_18-Q3-R46-58_BAT3C.305</strain>
    </source>
</reference>
<evidence type="ECO:0000256" key="1">
    <source>
        <dbReference type="SAM" id="MobiDB-lite"/>
    </source>
</evidence>
<evidence type="ECO:0000313" key="5">
    <source>
        <dbReference type="Proteomes" id="UP000808146"/>
    </source>
</evidence>
<keyword evidence="2" id="KW-0472">Membrane</keyword>
<comment type="caution">
    <text evidence="4">The sequence shown here is derived from an EMBL/GenBank/DDBJ whole genome shotgun (WGS) entry which is preliminary data.</text>
</comment>
<dbReference type="EMBL" id="JADKBR010000001">
    <property type="protein sequence ID" value="MBK8889450.1"/>
    <property type="molecule type" value="Genomic_DNA"/>
</dbReference>
<feature type="region of interest" description="Disordered" evidence="1">
    <location>
        <begin position="989"/>
        <end position="1008"/>
    </location>
</feature>
<name>A0A9D7LKF1_9RHOO</name>
<protein>
    <submittedName>
        <fullName evidence="4">DUF4157 domain-containing protein</fullName>
    </submittedName>
</protein>
<feature type="transmembrane region" description="Helical" evidence="2">
    <location>
        <begin position="670"/>
        <end position="693"/>
    </location>
</feature>
<accession>A0A9D7LKF1</accession>
<sequence length="1008" mass="105769">MQAARLVNRPAPPVPAAAFKVAQSAAGVARVQCQSLRVSSRGDAAEVEACRVASNVVHMPAPAGVSARAMLPAGALSRAPLAKAGLAARPALISAPLGIPTGGQTLGAEVRKFMEPRFGASFGGVRIHTDDTAAHLSQQMQARAFTVGNQIFFGSGQFRPDSSEGRELIAHELTHTLQQGAATQQPSIQRSFLGDLGLPELPDPKSYIAGKASSIRGFDFMTVVIGKNPITDAKVDDSPANLLRQATKVMPGGSDIAKALDNHGIFDKAGKWISGKFTALKNLASEIKTSVSDFITGIKLTDMKNPGGVWDRGKALLLGIIGGVIDFVGGFAGDILEFIKDAILKPIGAHARTTTGYPLLCTVLGKDPITGDKAPQDAEAYLGGFLIFVGENEIWANMKKANAVEKAFAWFKGAAKTLVDFVKEIPTLFIDALKSLTIADILLIPKAFIKLGKVFAGFAGRFVSWAAKAAFDLLEIILDSVKPGLMGYIKRTGAALKSILRNPMPFAGNLIAAGKAGFTQFAGNFGKHLKAGLIEWLTGALPGVYIPAGFDLKEIVKFVLSVLGISWANVRGKLVKVVGEPAVKAMETGFDIVVTLVRDGPAAAWDKIKEQLGNLKDMVIGGITSFVVDMVATKAVPKILAMFIPGAGFISAAISIYESVMVFVQKLSKIAAVVGAFVNSIVQIAAGNIGAAAKRVESVLAGLLSLAISFLAGFAGLGKVADKLMGVINKVRAPIDKALDALIGWIVGMAKKLFAKVFGKDNEASAGDVRDQAGTALAGKLGGEASVEETEKAATAVAGDLKAKGLKRVYLGPENADGDRDVFAEASPPKKIRILARKRVTVSVEATVTVSGEPALVALAGAGFAKFDKERAEVIGGSGEAALLPQVQQPPGTAAKKGNQPSAGLVFKPDAKSNELQVVAWNTSAPEKGHNVSHAERQFIEWFNGQNAGKWKDRVESVDVTVNGRPICDLCAADIGAMKARYPKAKINWKSADAGGKKAQSDKRQLKA</sequence>
<proteinExistence type="predicted"/>
<evidence type="ECO:0000256" key="2">
    <source>
        <dbReference type="SAM" id="Phobius"/>
    </source>
</evidence>
<feature type="compositionally biased region" description="Basic and acidic residues" evidence="1">
    <location>
        <begin position="995"/>
        <end position="1008"/>
    </location>
</feature>
<keyword evidence="2" id="KW-1133">Transmembrane helix</keyword>